<feature type="domain" description="HTH merR-type" evidence="6">
    <location>
        <begin position="8"/>
        <end position="50"/>
    </location>
</feature>
<dbReference type="SUPFAM" id="SSF46955">
    <property type="entry name" value="Putative DNA-binding domain"/>
    <property type="match status" value="1"/>
</dbReference>
<dbReference type="Proteomes" id="UP000095706">
    <property type="component" value="Unassembled WGS sequence"/>
</dbReference>
<dbReference type="Pfam" id="PF00239">
    <property type="entry name" value="Resolvase"/>
    <property type="match status" value="1"/>
</dbReference>
<evidence type="ECO:0000256" key="1">
    <source>
        <dbReference type="ARBA" id="ARBA00022908"/>
    </source>
</evidence>
<dbReference type="GO" id="GO:0000150">
    <property type="term" value="F:DNA strand exchange activity"/>
    <property type="evidence" value="ECO:0007669"/>
    <property type="project" value="InterPro"/>
</dbReference>
<dbReference type="InterPro" id="IPR006119">
    <property type="entry name" value="Resolv_N"/>
</dbReference>
<dbReference type="SMART" id="SM00857">
    <property type="entry name" value="Resolvase"/>
    <property type="match status" value="1"/>
</dbReference>
<dbReference type="GO" id="GO:0003677">
    <property type="term" value="F:DNA binding"/>
    <property type="evidence" value="ECO:0007669"/>
    <property type="project" value="UniProtKB-KW"/>
</dbReference>
<dbReference type="CDD" id="cd04762">
    <property type="entry name" value="HTH_MerR-trunc"/>
    <property type="match status" value="1"/>
</dbReference>
<dbReference type="InterPro" id="IPR051491">
    <property type="entry name" value="Recombinase/Transposase-rel"/>
</dbReference>
<evidence type="ECO:0000256" key="2">
    <source>
        <dbReference type="ARBA" id="ARBA00023125"/>
    </source>
</evidence>
<evidence type="ECO:0000256" key="4">
    <source>
        <dbReference type="PIRSR" id="PIRSR606118-50"/>
    </source>
</evidence>
<feature type="active site" description="O-(5'-phospho-DNA)-serine intermediate" evidence="4 5">
    <location>
        <position position="73"/>
    </location>
</feature>
<dbReference type="GO" id="GO:0006355">
    <property type="term" value="P:regulation of DNA-templated transcription"/>
    <property type="evidence" value="ECO:0007669"/>
    <property type="project" value="InterPro"/>
</dbReference>
<dbReference type="SUPFAM" id="SSF53041">
    <property type="entry name" value="Resolvase-like"/>
    <property type="match status" value="1"/>
</dbReference>
<dbReference type="PANTHER" id="PTHR36172:SF1">
    <property type="entry name" value="RESOLVASE-RELATED"/>
    <property type="match status" value="1"/>
</dbReference>
<dbReference type="Pfam" id="PF00376">
    <property type="entry name" value="MerR"/>
    <property type="match status" value="1"/>
</dbReference>
<dbReference type="InterPro" id="IPR048046">
    <property type="entry name" value="Transpos_IS607"/>
</dbReference>
<evidence type="ECO:0000313" key="8">
    <source>
        <dbReference type="EMBL" id="CUO26297.1"/>
    </source>
</evidence>
<dbReference type="PROSITE" id="PS51736">
    <property type="entry name" value="RECOMBINASES_3"/>
    <property type="match status" value="1"/>
</dbReference>
<dbReference type="FunFam" id="3.40.50.1390:FF:000002">
    <property type="entry name" value="ORF1 in transposon ISC1904"/>
    <property type="match status" value="1"/>
</dbReference>
<dbReference type="InterPro" id="IPR006118">
    <property type="entry name" value="Recombinase_CS"/>
</dbReference>
<evidence type="ECO:0000259" key="6">
    <source>
        <dbReference type="PROSITE" id="PS50937"/>
    </source>
</evidence>
<dbReference type="InterPro" id="IPR009061">
    <property type="entry name" value="DNA-bd_dom_put_sf"/>
</dbReference>
<keyword evidence="2" id="KW-0238">DNA-binding</keyword>
<dbReference type="GO" id="GO:0015074">
    <property type="term" value="P:DNA integration"/>
    <property type="evidence" value="ECO:0007669"/>
    <property type="project" value="UniProtKB-KW"/>
</dbReference>
<dbReference type="PROSITE" id="PS00397">
    <property type="entry name" value="RECOMBINASES_1"/>
    <property type="match status" value="1"/>
</dbReference>
<reference evidence="8 9" key="1">
    <citation type="submission" date="2015-09" db="EMBL/GenBank/DDBJ databases">
        <authorList>
            <consortium name="Pathogen Informatics"/>
        </authorList>
    </citation>
    <scope>NUCLEOTIDE SEQUENCE [LARGE SCALE GENOMIC DNA]</scope>
    <source>
        <strain evidence="8 9">2789STDY5608849</strain>
    </source>
</reference>
<dbReference type="SMART" id="SM00422">
    <property type="entry name" value="HTH_MERR"/>
    <property type="match status" value="1"/>
</dbReference>
<evidence type="ECO:0000256" key="5">
    <source>
        <dbReference type="PROSITE-ProRule" id="PRU10137"/>
    </source>
</evidence>
<evidence type="ECO:0000313" key="9">
    <source>
        <dbReference type="Proteomes" id="UP000095706"/>
    </source>
</evidence>
<dbReference type="CDD" id="cd03769">
    <property type="entry name" value="SR_IS607_transposase_like"/>
    <property type="match status" value="1"/>
</dbReference>
<dbReference type="EMBL" id="CYYV01000007">
    <property type="protein sequence ID" value="CUO26297.1"/>
    <property type="molecule type" value="Genomic_DNA"/>
</dbReference>
<dbReference type="Gene3D" id="3.40.50.1390">
    <property type="entry name" value="Resolvase, N-terminal catalytic domain"/>
    <property type="match status" value="1"/>
</dbReference>
<protein>
    <submittedName>
        <fullName evidence="8">Resolvase, N terminal domain</fullName>
    </submittedName>
</protein>
<dbReference type="PANTHER" id="PTHR36172">
    <property type="match status" value="1"/>
</dbReference>
<dbReference type="NCBIfam" id="NF033518">
    <property type="entry name" value="transpos_IS607"/>
    <property type="match status" value="1"/>
</dbReference>
<keyword evidence="1" id="KW-0229">DNA integration</keyword>
<dbReference type="InterPro" id="IPR036162">
    <property type="entry name" value="Resolvase-like_N_sf"/>
</dbReference>
<dbReference type="Gene3D" id="1.10.287.2170">
    <property type="match status" value="1"/>
</dbReference>
<feature type="domain" description="Resolvase/invertase-type recombinase catalytic" evidence="7">
    <location>
        <begin position="65"/>
        <end position="207"/>
    </location>
</feature>
<proteinExistence type="predicted"/>
<keyword evidence="3" id="KW-0233">DNA recombination</keyword>
<dbReference type="PROSITE" id="PS50937">
    <property type="entry name" value="HTH_MERR_2"/>
    <property type="match status" value="1"/>
</dbReference>
<evidence type="ECO:0000259" key="7">
    <source>
        <dbReference type="PROSITE" id="PS51736"/>
    </source>
</evidence>
<organism evidence="8 9">
    <name type="scientific">Fusicatenibacter saccharivorans</name>
    <dbReference type="NCBI Taxonomy" id="1150298"/>
    <lineage>
        <taxon>Bacteria</taxon>
        <taxon>Bacillati</taxon>
        <taxon>Bacillota</taxon>
        <taxon>Clostridia</taxon>
        <taxon>Lachnospirales</taxon>
        <taxon>Lachnospiraceae</taxon>
        <taxon>Fusicatenibacter</taxon>
    </lineage>
</organism>
<dbReference type="Gene3D" id="1.10.1660.10">
    <property type="match status" value="1"/>
</dbReference>
<dbReference type="InterPro" id="IPR041718">
    <property type="entry name" value="IS607_transposase-like"/>
</dbReference>
<dbReference type="AlphaFoldDB" id="A0A174DM56"/>
<dbReference type="InterPro" id="IPR000551">
    <property type="entry name" value="MerR-type_HTH_dom"/>
</dbReference>
<evidence type="ECO:0000256" key="3">
    <source>
        <dbReference type="ARBA" id="ARBA00023172"/>
    </source>
</evidence>
<accession>A0A174DM56</accession>
<sequence>MNTSNITNYKPKDFAELLGISVKTLQRWDREGILKANRTPTDRRYYTYDQYLQFKGINIENDKRQAVIYARVSTKNQKDDLQNQVAFLRQFCNARGIIVDQCIEEYGSGLNYNRKKWNKLLDEVMEQKVKTIIITHKDRFIRFGYDWFEKFCMKCNTTIVVVNNEELSPQEELVQDIVSILHVFSCRLYGLRKYKKQIERDEEIAKELQDGNSSDRRAESQDS</sequence>
<name>A0A174DM56_9FIRM</name>
<gene>
    <name evidence="8" type="ORF">ERS852406_01588</name>
</gene>